<reference evidence="3 4" key="1">
    <citation type="submission" date="2019-02" db="EMBL/GenBank/DDBJ databases">
        <title>Deep-cultivation of Planctomycetes and their phenomic and genomic characterization uncovers novel biology.</title>
        <authorList>
            <person name="Wiegand S."/>
            <person name="Jogler M."/>
            <person name="Boedeker C."/>
            <person name="Pinto D."/>
            <person name="Vollmers J."/>
            <person name="Rivas-Marin E."/>
            <person name="Kohn T."/>
            <person name="Peeters S.H."/>
            <person name="Heuer A."/>
            <person name="Rast P."/>
            <person name="Oberbeckmann S."/>
            <person name="Bunk B."/>
            <person name="Jeske O."/>
            <person name="Meyerdierks A."/>
            <person name="Storesund J.E."/>
            <person name="Kallscheuer N."/>
            <person name="Luecker S."/>
            <person name="Lage O.M."/>
            <person name="Pohl T."/>
            <person name="Merkel B.J."/>
            <person name="Hornburger P."/>
            <person name="Mueller R.-W."/>
            <person name="Bruemmer F."/>
            <person name="Labrenz M."/>
            <person name="Spormann A.M."/>
            <person name="Op den Camp H."/>
            <person name="Overmann J."/>
            <person name="Amann R."/>
            <person name="Jetten M.S.M."/>
            <person name="Mascher T."/>
            <person name="Medema M.H."/>
            <person name="Devos D.P."/>
            <person name="Kaster A.-K."/>
            <person name="Ovreas L."/>
            <person name="Rohde M."/>
            <person name="Galperin M.Y."/>
            <person name="Jogler C."/>
        </authorList>
    </citation>
    <scope>NUCLEOTIDE SEQUENCE [LARGE SCALE GENOMIC DNA]</scope>
    <source>
        <strain evidence="3 4">K22_7</strain>
    </source>
</reference>
<dbReference type="SMART" id="SM00564">
    <property type="entry name" value="PQQ"/>
    <property type="match status" value="7"/>
</dbReference>
<evidence type="ECO:0000259" key="2">
    <source>
        <dbReference type="Pfam" id="PF13360"/>
    </source>
</evidence>
<accession>A0A517NKD5</accession>
<dbReference type="InterPro" id="IPR011047">
    <property type="entry name" value="Quinoprotein_ADH-like_sf"/>
</dbReference>
<dbReference type="RefSeq" id="WP_145175802.1">
    <property type="nucleotide sequence ID" value="NZ_CP036525.1"/>
</dbReference>
<evidence type="ECO:0000313" key="4">
    <source>
        <dbReference type="Proteomes" id="UP000318538"/>
    </source>
</evidence>
<proteinExistence type="predicted"/>
<feature type="domain" description="Pyrrolo-quinoline quinone repeat" evidence="2">
    <location>
        <begin position="261"/>
        <end position="416"/>
    </location>
</feature>
<evidence type="ECO:0000313" key="3">
    <source>
        <dbReference type="EMBL" id="QDT07604.1"/>
    </source>
</evidence>
<protein>
    <submittedName>
        <fullName evidence="3">Outer membrane protein assembly factor BamB</fullName>
    </submittedName>
</protein>
<dbReference type="KEGG" id="rlc:K227x_60320"/>
<feature type="domain" description="Pyrrolo-quinoline quinone repeat" evidence="2">
    <location>
        <begin position="146"/>
        <end position="254"/>
    </location>
</feature>
<sequence length="422" mass="45453">MLSVTDVIVDSTRLGAATTPADPRWSRIRSPWMLGLAIGSLMFFSTIGSASDVSTPAASGWPMPRGDSESTGATKMDVPDDLQVRWEFKADEAIEVTPVVAGGRVFFGDVMGKMYAIDQATGKEIWSHNYDTGFIASPAVHQTGSADPNGKGDVVVVGDIDGNLYAIDAATGKERWTQTTEGEINGSAAFHDGHVLVTSQDGKLYCFELADGKPVWTYTTDDQIRCSPTIAGDLTFLGGCDGRLHMVDLKTGKAAREPLPLDGPTGSTPAVRGSKAFLPIMDGAVFAFDWKSAKQLWRYEDDDFPQEYRSSAAVGDQLVILSSQRKQIDAVSIETGKRVWRHTLRRRADASPVIAGDDVFIAATDGRLVRLSLADGTDEKWSYEIRGSFLAAPAIADHMLFIADEDGVVRCFAGKTEAATAK</sequence>
<dbReference type="InterPro" id="IPR018391">
    <property type="entry name" value="PQQ_b-propeller_rpt"/>
</dbReference>
<dbReference type="Proteomes" id="UP000318538">
    <property type="component" value="Chromosome"/>
</dbReference>
<gene>
    <name evidence="3" type="primary">bamB_4</name>
    <name evidence="3" type="ORF">K227x_60320</name>
</gene>
<dbReference type="InterPro" id="IPR002372">
    <property type="entry name" value="PQQ_rpt_dom"/>
</dbReference>
<dbReference type="AlphaFoldDB" id="A0A517NKD5"/>
<dbReference type="InterPro" id="IPR015943">
    <property type="entry name" value="WD40/YVTN_repeat-like_dom_sf"/>
</dbReference>
<dbReference type="SUPFAM" id="SSF50998">
    <property type="entry name" value="Quinoprotein alcohol dehydrogenase-like"/>
    <property type="match status" value="2"/>
</dbReference>
<keyword evidence="4" id="KW-1185">Reference proteome</keyword>
<dbReference type="EMBL" id="CP036525">
    <property type="protein sequence ID" value="QDT07604.1"/>
    <property type="molecule type" value="Genomic_DNA"/>
</dbReference>
<dbReference type="PANTHER" id="PTHR34512">
    <property type="entry name" value="CELL SURFACE PROTEIN"/>
    <property type="match status" value="1"/>
</dbReference>
<dbReference type="PANTHER" id="PTHR34512:SF30">
    <property type="entry name" value="OUTER MEMBRANE PROTEIN ASSEMBLY FACTOR BAMB"/>
    <property type="match status" value="1"/>
</dbReference>
<feature type="region of interest" description="Disordered" evidence="1">
    <location>
        <begin position="55"/>
        <end position="75"/>
    </location>
</feature>
<dbReference type="OrthoDB" id="256225at2"/>
<dbReference type="Gene3D" id="2.130.10.10">
    <property type="entry name" value="YVTN repeat-like/Quinoprotein amine dehydrogenase"/>
    <property type="match status" value="2"/>
</dbReference>
<evidence type="ECO:0000256" key="1">
    <source>
        <dbReference type="SAM" id="MobiDB-lite"/>
    </source>
</evidence>
<dbReference type="Pfam" id="PF13360">
    <property type="entry name" value="PQQ_2"/>
    <property type="match status" value="2"/>
</dbReference>
<organism evidence="3 4">
    <name type="scientific">Rubripirellula lacrimiformis</name>
    <dbReference type="NCBI Taxonomy" id="1930273"/>
    <lineage>
        <taxon>Bacteria</taxon>
        <taxon>Pseudomonadati</taxon>
        <taxon>Planctomycetota</taxon>
        <taxon>Planctomycetia</taxon>
        <taxon>Pirellulales</taxon>
        <taxon>Pirellulaceae</taxon>
        <taxon>Rubripirellula</taxon>
    </lineage>
</organism>
<name>A0A517NKD5_9BACT</name>